<feature type="region of interest" description="Disordered" evidence="1">
    <location>
        <begin position="83"/>
        <end position="105"/>
    </location>
</feature>
<evidence type="ECO:0000256" key="1">
    <source>
        <dbReference type="SAM" id="MobiDB-lite"/>
    </source>
</evidence>
<reference evidence="2" key="1">
    <citation type="journal article" date="2020" name="New Phytol.">
        <title>Comparative genomics reveals dynamic genome evolution in host specialist ectomycorrhizal fungi.</title>
        <authorList>
            <person name="Lofgren L.A."/>
            <person name="Nguyen N.H."/>
            <person name="Vilgalys R."/>
            <person name="Ruytinx J."/>
            <person name="Liao H.L."/>
            <person name="Branco S."/>
            <person name="Kuo A."/>
            <person name="LaButti K."/>
            <person name="Lipzen A."/>
            <person name="Andreopoulos W."/>
            <person name="Pangilinan J."/>
            <person name="Riley R."/>
            <person name="Hundley H."/>
            <person name="Na H."/>
            <person name="Barry K."/>
            <person name="Grigoriev I.V."/>
            <person name="Stajich J.E."/>
            <person name="Kennedy P.G."/>
        </authorList>
    </citation>
    <scope>NUCLEOTIDE SEQUENCE</scope>
    <source>
        <strain evidence="2">DOB743</strain>
    </source>
</reference>
<sequence>MSVDRRNDRRAKRTAHSSPYARPTKHSKPVPTKKSLWSISGLMSFLRFGGAEEDDRAEDLVQEQEGPPHIPARRVQLDRNSAPEFVFPLPPGDVPPGHESSLRRN</sequence>
<keyword evidence="3" id="KW-1185">Reference proteome</keyword>
<evidence type="ECO:0000313" key="2">
    <source>
        <dbReference type="EMBL" id="KAG1781052.1"/>
    </source>
</evidence>
<proteinExistence type="predicted"/>
<feature type="region of interest" description="Disordered" evidence="1">
    <location>
        <begin position="1"/>
        <end position="33"/>
    </location>
</feature>
<accession>A0A9P7D6Q3</accession>
<dbReference type="OrthoDB" id="2673507at2759"/>
<evidence type="ECO:0000313" key="3">
    <source>
        <dbReference type="Proteomes" id="UP000714275"/>
    </source>
</evidence>
<dbReference type="EMBL" id="JABBWD010000007">
    <property type="protein sequence ID" value="KAG1781052.1"/>
    <property type="molecule type" value="Genomic_DNA"/>
</dbReference>
<feature type="region of interest" description="Disordered" evidence="1">
    <location>
        <begin position="54"/>
        <end position="73"/>
    </location>
</feature>
<dbReference type="AlphaFoldDB" id="A0A9P7D6Q3"/>
<comment type="caution">
    <text evidence="2">The sequence shown here is derived from an EMBL/GenBank/DDBJ whole genome shotgun (WGS) entry which is preliminary data.</text>
</comment>
<name>A0A9P7D6Q3_9AGAM</name>
<organism evidence="2 3">
    <name type="scientific">Suillus placidus</name>
    <dbReference type="NCBI Taxonomy" id="48579"/>
    <lineage>
        <taxon>Eukaryota</taxon>
        <taxon>Fungi</taxon>
        <taxon>Dikarya</taxon>
        <taxon>Basidiomycota</taxon>
        <taxon>Agaricomycotina</taxon>
        <taxon>Agaricomycetes</taxon>
        <taxon>Agaricomycetidae</taxon>
        <taxon>Boletales</taxon>
        <taxon>Suillineae</taxon>
        <taxon>Suillaceae</taxon>
        <taxon>Suillus</taxon>
    </lineage>
</organism>
<dbReference type="Proteomes" id="UP000714275">
    <property type="component" value="Unassembled WGS sequence"/>
</dbReference>
<gene>
    <name evidence="2" type="ORF">EV702DRAFT_1077350</name>
</gene>
<protein>
    <submittedName>
        <fullName evidence="2">Uncharacterized protein</fullName>
    </submittedName>
</protein>